<dbReference type="HAMAP" id="MF_01558">
    <property type="entry name" value="Cyt_deam"/>
    <property type="match status" value="1"/>
</dbReference>
<protein>
    <recommendedName>
        <fullName evidence="6">Cytidine deaminase</fullName>
        <ecNumber evidence="6">3.5.4.5</ecNumber>
    </recommendedName>
    <alternativeName>
        <fullName evidence="6">Cytidine aminohydrolase</fullName>
        <shortName evidence="6">CDA</shortName>
    </alternativeName>
</protein>
<gene>
    <name evidence="6 8" type="primary">cdd</name>
    <name evidence="8" type="ORF">ACFOSS_10995</name>
</gene>
<feature type="binding site" evidence="6">
    <location>
        <position position="128"/>
    </location>
    <ligand>
        <name>Zn(2+)</name>
        <dbReference type="ChEBI" id="CHEBI:29105"/>
        <note>catalytic</note>
    </ligand>
</feature>
<name>A0ABV8CP50_9GAMM</name>
<sequence length="293" mass="31734">MLATTEHVLTTLPAAWQQLLQAHARHHDLSRLPASLIEQLQSVSGLTKQELSLQLLPLAASFAYAEISHFHVGAIAWGGSGAWYLGANMEFRQQPLAQTIHAEQCAINHAWLCGETALEAITINASPCGHCRQFMNETNSAKQLQIHLPGRAQSLQQLLPDAFGPADLGIVETLLQPQLHALVAPPEGQPLLAAAWQAASQSYAPYSHAYAGVALALQDGRVICGRYAENAAFNPSLPPLQSALILLRMQGLTPEAITRAALYESAHGRLSHRVPTESLLQAYGLSTLEYLRQ</sequence>
<dbReference type="GO" id="GO:0004126">
    <property type="term" value="F:cytidine deaminase activity"/>
    <property type="evidence" value="ECO:0007669"/>
    <property type="project" value="UniProtKB-EC"/>
</dbReference>
<evidence type="ECO:0000256" key="2">
    <source>
        <dbReference type="ARBA" id="ARBA00011738"/>
    </source>
</evidence>
<evidence type="ECO:0000256" key="3">
    <source>
        <dbReference type="ARBA" id="ARBA00022723"/>
    </source>
</evidence>
<dbReference type="Pfam" id="PF00383">
    <property type="entry name" value="dCMP_cyt_deam_1"/>
    <property type="match status" value="1"/>
</dbReference>
<evidence type="ECO:0000259" key="7">
    <source>
        <dbReference type="PROSITE" id="PS51747"/>
    </source>
</evidence>
<accession>A0ABV8CP50</accession>
<dbReference type="EC" id="3.5.4.5" evidence="6"/>
<evidence type="ECO:0000313" key="9">
    <source>
        <dbReference type="Proteomes" id="UP001595692"/>
    </source>
</evidence>
<dbReference type="InterPro" id="IPR020797">
    <property type="entry name" value="Cytidine_deaminase_bacteria"/>
</dbReference>
<evidence type="ECO:0000256" key="1">
    <source>
        <dbReference type="ARBA" id="ARBA00006576"/>
    </source>
</evidence>
<dbReference type="PANTHER" id="PTHR11644:SF2">
    <property type="entry name" value="CYTIDINE DEAMINASE"/>
    <property type="match status" value="1"/>
</dbReference>
<feature type="active site" description="Proton donor" evidence="6">
    <location>
        <position position="103"/>
    </location>
</feature>
<dbReference type="PANTHER" id="PTHR11644">
    <property type="entry name" value="CYTIDINE DEAMINASE"/>
    <property type="match status" value="1"/>
</dbReference>
<dbReference type="Pfam" id="PF08211">
    <property type="entry name" value="dCMP_cyt_deam_2"/>
    <property type="match status" value="1"/>
</dbReference>
<keyword evidence="3 6" id="KW-0479">Metal-binding</keyword>
<organism evidence="8 9">
    <name type="scientific">Pseudaeromonas sharmana</name>
    <dbReference type="NCBI Taxonomy" id="328412"/>
    <lineage>
        <taxon>Bacteria</taxon>
        <taxon>Pseudomonadati</taxon>
        <taxon>Pseudomonadota</taxon>
        <taxon>Gammaproteobacteria</taxon>
        <taxon>Aeromonadales</taxon>
        <taxon>Aeromonadaceae</taxon>
        <taxon>Pseudaeromonas</taxon>
    </lineage>
</organism>
<dbReference type="RefSeq" id="WP_377152404.1">
    <property type="nucleotide sequence ID" value="NZ_JBHSAF010000014.1"/>
</dbReference>
<comment type="catalytic activity">
    <reaction evidence="6">
        <text>cytidine + H2O + H(+) = uridine + NH4(+)</text>
        <dbReference type="Rhea" id="RHEA:16069"/>
        <dbReference type="ChEBI" id="CHEBI:15377"/>
        <dbReference type="ChEBI" id="CHEBI:15378"/>
        <dbReference type="ChEBI" id="CHEBI:16704"/>
        <dbReference type="ChEBI" id="CHEBI:17562"/>
        <dbReference type="ChEBI" id="CHEBI:28938"/>
        <dbReference type="EC" id="3.5.4.5"/>
    </reaction>
</comment>
<comment type="subunit">
    <text evidence="2 6">Homodimer.</text>
</comment>
<comment type="catalytic activity">
    <reaction evidence="6">
        <text>2'-deoxycytidine + H2O + H(+) = 2'-deoxyuridine + NH4(+)</text>
        <dbReference type="Rhea" id="RHEA:13433"/>
        <dbReference type="ChEBI" id="CHEBI:15377"/>
        <dbReference type="ChEBI" id="CHEBI:15378"/>
        <dbReference type="ChEBI" id="CHEBI:15698"/>
        <dbReference type="ChEBI" id="CHEBI:16450"/>
        <dbReference type="ChEBI" id="CHEBI:28938"/>
        <dbReference type="EC" id="3.5.4.5"/>
    </reaction>
</comment>
<evidence type="ECO:0000256" key="5">
    <source>
        <dbReference type="ARBA" id="ARBA00022833"/>
    </source>
</evidence>
<dbReference type="Gene3D" id="3.40.140.10">
    <property type="entry name" value="Cytidine Deaminase, domain 2"/>
    <property type="match status" value="2"/>
</dbReference>
<dbReference type="InterPro" id="IPR050202">
    <property type="entry name" value="Cyt/Deoxycyt_deaminase"/>
</dbReference>
<comment type="cofactor">
    <cofactor evidence="6">
        <name>Zn(2+)</name>
        <dbReference type="ChEBI" id="CHEBI:29105"/>
    </cofactor>
    <text evidence="6">Binds 1 zinc ion.</text>
</comment>
<keyword evidence="9" id="KW-1185">Reference proteome</keyword>
<dbReference type="InterPro" id="IPR016192">
    <property type="entry name" value="APOBEC/CMP_deaminase_Zn-bd"/>
</dbReference>
<feature type="binding site" evidence="6">
    <location>
        <position position="131"/>
    </location>
    <ligand>
        <name>Zn(2+)</name>
        <dbReference type="ChEBI" id="CHEBI:29105"/>
        <note>catalytic</note>
    </ligand>
</feature>
<feature type="binding site" evidence="6">
    <location>
        <position position="101"/>
    </location>
    <ligand>
        <name>Zn(2+)</name>
        <dbReference type="ChEBI" id="CHEBI:29105"/>
        <note>catalytic</note>
    </ligand>
</feature>
<dbReference type="CDD" id="cd01283">
    <property type="entry name" value="cytidine_deaminase"/>
    <property type="match status" value="2"/>
</dbReference>
<dbReference type="PROSITE" id="PS51747">
    <property type="entry name" value="CYT_DCMP_DEAMINASES_2"/>
    <property type="match status" value="2"/>
</dbReference>
<feature type="domain" description="CMP/dCMP-type deaminase" evidence="7">
    <location>
        <begin position="186"/>
        <end position="293"/>
    </location>
</feature>
<keyword evidence="4 6" id="KW-0378">Hydrolase</keyword>
<dbReference type="InterPro" id="IPR002125">
    <property type="entry name" value="CMP_dCMP_dom"/>
</dbReference>
<evidence type="ECO:0000256" key="4">
    <source>
        <dbReference type="ARBA" id="ARBA00022801"/>
    </source>
</evidence>
<evidence type="ECO:0000256" key="6">
    <source>
        <dbReference type="HAMAP-Rule" id="MF_01558"/>
    </source>
</evidence>
<comment type="similarity">
    <text evidence="1 6">Belongs to the cytidine and deoxycytidylate deaminase family.</text>
</comment>
<dbReference type="PROSITE" id="PS00903">
    <property type="entry name" value="CYT_DCMP_DEAMINASES_1"/>
    <property type="match status" value="1"/>
</dbReference>
<comment type="caution">
    <text evidence="8">The sequence shown here is derived from an EMBL/GenBank/DDBJ whole genome shotgun (WGS) entry which is preliminary data.</text>
</comment>
<dbReference type="InterPro" id="IPR016193">
    <property type="entry name" value="Cytidine_deaminase-like"/>
</dbReference>
<reference evidence="9" key="1">
    <citation type="journal article" date="2019" name="Int. J. Syst. Evol. Microbiol.">
        <title>The Global Catalogue of Microorganisms (GCM) 10K type strain sequencing project: providing services to taxonomists for standard genome sequencing and annotation.</title>
        <authorList>
            <consortium name="The Broad Institute Genomics Platform"/>
            <consortium name="The Broad Institute Genome Sequencing Center for Infectious Disease"/>
            <person name="Wu L."/>
            <person name="Ma J."/>
        </authorList>
    </citation>
    <scope>NUCLEOTIDE SEQUENCE [LARGE SCALE GENOMIC DNA]</scope>
    <source>
        <strain evidence="9">CCUG 54939</strain>
    </source>
</reference>
<evidence type="ECO:0000313" key="8">
    <source>
        <dbReference type="EMBL" id="MFC3913990.1"/>
    </source>
</evidence>
<dbReference type="EMBL" id="JBHSAF010000014">
    <property type="protein sequence ID" value="MFC3913990.1"/>
    <property type="molecule type" value="Genomic_DNA"/>
</dbReference>
<dbReference type="SUPFAM" id="SSF53927">
    <property type="entry name" value="Cytidine deaminase-like"/>
    <property type="match status" value="2"/>
</dbReference>
<dbReference type="Proteomes" id="UP001595692">
    <property type="component" value="Unassembled WGS sequence"/>
</dbReference>
<keyword evidence="5 6" id="KW-0862">Zinc</keyword>
<feature type="binding site" evidence="6">
    <location>
        <begin position="88"/>
        <end position="90"/>
    </location>
    <ligand>
        <name>substrate</name>
    </ligand>
</feature>
<dbReference type="NCBIfam" id="NF006537">
    <property type="entry name" value="PRK09027.1"/>
    <property type="match status" value="1"/>
</dbReference>
<comment type="function">
    <text evidence="6">This enzyme scavenges exogenous and endogenous cytidine and 2'-deoxycytidine for UMP synthesis.</text>
</comment>
<feature type="domain" description="CMP/dCMP-type deaminase" evidence="7">
    <location>
        <begin position="47"/>
        <end position="166"/>
    </location>
</feature>
<proteinExistence type="inferred from homology"/>
<dbReference type="InterPro" id="IPR013171">
    <property type="entry name" value="Cyd/dCyd_deaminase_Zn-bd"/>
</dbReference>
<dbReference type="PIRSF" id="PIRSF006334">
    <property type="entry name" value="Cdd_plus_pseudo"/>
    <property type="match status" value="1"/>
</dbReference>